<proteinExistence type="predicted"/>
<evidence type="ECO:0000313" key="2">
    <source>
        <dbReference type="Proteomes" id="UP000199074"/>
    </source>
</evidence>
<gene>
    <name evidence="1" type="ORF">SAMN05216456_1694</name>
</gene>
<protein>
    <submittedName>
        <fullName evidence="1">Phage tail assembly chaperone protein, E, or 41 or 14</fullName>
    </submittedName>
</protein>
<keyword evidence="2" id="KW-1185">Reference proteome</keyword>
<dbReference type="RefSeq" id="WP_092423256.1">
    <property type="nucleotide sequence ID" value="NZ_FPCK01000001.1"/>
</dbReference>
<evidence type="ECO:0000313" key="1">
    <source>
        <dbReference type="EMBL" id="SFV32570.1"/>
    </source>
</evidence>
<dbReference type="EMBL" id="FPCK01000001">
    <property type="protein sequence ID" value="SFV32570.1"/>
    <property type="molecule type" value="Genomic_DNA"/>
</dbReference>
<dbReference type="STRING" id="429728.SAMN05216456_1694"/>
<organism evidence="1 2">
    <name type="scientific">Devosia crocina</name>
    <dbReference type="NCBI Taxonomy" id="429728"/>
    <lineage>
        <taxon>Bacteria</taxon>
        <taxon>Pseudomonadati</taxon>
        <taxon>Pseudomonadota</taxon>
        <taxon>Alphaproteobacteria</taxon>
        <taxon>Hyphomicrobiales</taxon>
        <taxon>Devosiaceae</taxon>
        <taxon>Devosia</taxon>
    </lineage>
</organism>
<dbReference type="InterPro" id="IPR019289">
    <property type="entry name" value="Phage_tail_E/E"/>
</dbReference>
<dbReference type="Proteomes" id="UP000199074">
    <property type="component" value="Unassembled WGS sequence"/>
</dbReference>
<dbReference type="OrthoDB" id="8304198at2"/>
<dbReference type="AlphaFoldDB" id="A0A1I7ND34"/>
<name>A0A1I7ND34_9HYPH</name>
<reference evidence="1 2" key="1">
    <citation type="submission" date="2016-10" db="EMBL/GenBank/DDBJ databases">
        <authorList>
            <person name="de Groot N.N."/>
        </authorList>
    </citation>
    <scope>NUCLEOTIDE SEQUENCE [LARGE SCALE GENOMIC DNA]</scope>
    <source>
        <strain evidence="1 2">IPL20</strain>
    </source>
</reference>
<sequence>MTENISVKLSRPIMHHGQEVAELTFREANVGDMIAADEVQGDFAKTAAMLASMAGVDIDTFKQLPLRDLNKITKATNGFLGNDDTPGGQWLRVAVLLSHHCSTSISEVEQLPIRKAARWHNELSKMLSGGRRGETRK</sequence>
<accession>A0A1I7ND34</accession>
<dbReference type="Pfam" id="PF10109">
    <property type="entry name" value="Phage_TAC_7"/>
    <property type="match status" value="1"/>
</dbReference>